<reference evidence="3 4" key="1">
    <citation type="submission" date="2024-08" db="EMBL/GenBank/DDBJ databases">
        <title>Two novel Cytobacillus novel species.</title>
        <authorList>
            <person name="Liu G."/>
        </authorList>
    </citation>
    <scope>NUCLEOTIDE SEQUENCE [LARGE SCALE GENOMIC DNA]</scope>
    <source>
        <strain evidence="3 4">FJAT-54145</strain>
    </source>
</reference>
<feature type="domain" description="Copper amine oxidase-like N-terminal" evidence="2">
    <location>
        <begin position="35"/>
        <end position="141"/>
    </location>
</feature>
<dbReference type="SUPFAM" id="SSF55383">
    <property type="entry name" value="Copper amine oxidase, domain N"/>
    <property type="match status" value="1"/>
</dbReference>
<feature type="chain" id="PRO_5046009123" evidence="1">
    <location>
        <begin position="27"/>
        <end position="281"/>
    </location>
</feature>
<dbReference type="InterPro" id="IPR036582">
    <property type="entry name" value="Mao_N_sf"/>
</dbReference>
<gene>
    <name evidence="3" type="ORF">ACFYKX_13420</name>
</gene>
<sequence length="281" mass="32360">MKYIRTLLYFLLFFSLWFSSVQNSSAASTNITVLLDGEPVEFDQQPVIQNGRTLVPFRKIYEELGAEVSWESKTKTVTVVRDNKVIKLQLGSVHASANGAYVKLDTPAQIINNRTMVPLRFISESFGAKVNWDNNEKLVEINTFAINIDQYFNSYNNGSFSYEISEEEFLNRIENLNLDQEIVNVSLYTSYLDQGKQFISSEHYSVRMIENEVYTVYMTAFGELIDEKGNTLINGDFHIEIYDINTDELVFSDLGELNNLLYNQSVFYTTLEALKDLRIIE</sequence>
<protein>
    <submittedName>
        <fullName evidence="3">Copper amine oxidase N-terminal domain-containing protein</fullName>
    </submittedName>
</protein>
<dbReference type="Gene3D" id="3.30.457.10">
    <property type="entry name" value="Copper amine oxidase-like, N-terminal domain"/>
    <property type="match status" value="1"/>
</dbReference>
<proteinExistence type="predicted"/>
<feature type="signal peptide" evidence="1">
    <location>
        <begin position="1"/>
        <end position="26"/>
    </location>
</feature>
<evidence type="ECO:0000313" key="3">
    <source>
        <dbReference type="EMBL" id="MFE8701598.1"/>
    </source>
</evidence>
<evidence type="ECO:0000313" key="4">
    <source>
        <dbReference type="Proteomes" id="UP001601059"/>
    </source>
</evidence>
<organism evidence="3 4">
    <name type="scientific">Cytobacillus spartinae</name>
    <dbReference type="NCBI Taxonomy" id="3299023"/>
    <lineage>
        <taxon>Bacteria</taxon>
        <taxon>Bacillati</taxon>
        <taxon>Bacillota</taxon>
        <taxon>Bacilli</taxon>
        <taxon>Bacillales</taxon>
        <taxon>Bacillaceae</taxon>
        <taxon>Cytobacillus</taxon>
    </lineage>
</organism>
<accession>A0ABW6KFD6</accession>
<comment type="caution">
    <text evidence="3">The sequence shown here is derived from an EMBL/GenBank/DDBJ whole genome shotgun (WGS) entry which is preliminary data.</text>
</comment>
<name>A0ABW6KFD6_9BACI</name>
<dbReference type="Pfam" id="PF07833">
    <property type="entry name" value="Cu_amine_oxidN1"/>
    <property type="match status" value="1"/>
</dbReference>
<dbReference type="Proteomes" id="UP001601059">
    <property type="component" value="Unassembled WGS sequence"/>
</dbReference>
<evidence type="ECO:0000259" key="2">
    <source>
        <dbReference type="Pfam" id="PF07833"/>
    </source>
</evidence>
<evidence type="ECO:0000256" key="1">
    <source>
        <dbReference type="SAM" id="SignalP"/>
    </source>
</evidence>
<dbReference type="RefSeq" id="WP_389361568.1">
    <property type="nucleotide sequence ID" value="NZ_JBIACK010000006.1"/>
</dbReference>
<dbReference type="InterPro" id="IPR012854">
    <property type="entry name" value="Cu_amine_oxidase-like_N"/>
</dbReference>
<keyword evidence="4" id="KW-1185">Reference proteome</keyword>
<dbReference type="EMBL" id="JBIACK010000006">
    <property type="protein sequence ID" value="MFE8701598.1"/>
    <property type="molecule type" value="Genomic_DNA"/>
</dbReference>
<keyword evidence="1" id="KW-0732">Signal</keyword>